<dbReference type="InterPro" id="IPR036250">
    <property type="entry name" value="AcylCo_DH-like_C"/>
</dbReference>
<gene>
    <name evidence="10" type="ORF">ACCI51_09640</name>
</gene>
<keyword evidence="5 6" id="KW-0560">Oxidoreductase</keyword>
<dbReference type="Gene3D" id="1.20.140.10">
    <property type="entry name" value="Butyryl-CoA Dehydrogenase, subunit A, domain 3"/>
    <property type="match status" value="1"/>
</dbReference>
<feature type="domain" description="Acyl-CoA dehydrogenase/oxidase C-terminal" evidence="7">
    <location>
        <begin position="289"/>
        <end position="461"/>
    </location>
</feature>
<dbReference type="EC" id="1.3.8.-" evidence="10"/>
<comment type="cofactor">
    <cofactor evidence="1 6">
        <name>FAD</name>
        <dbReference type="ChEBI" id="CHEBI:57692"/>
    </cofactor>
</comment>
<evidence type="ECO:0000259" key="8">
    <source>
        <dbReference type="Pfam" id="PF02770"/>
    </source>
</evidence>
<evidence type="ECO:0000259" key="7">
    <source>
        <dbReference type="Pfam" id="PF00441"/>
    </source>
</evidence>
<dbReference type="Gene3D" id="2.40.110.20">
    <property type="match status" value="1"/>
</dbReference>
<dbReference type="InterPro" id="IPR025878">
    <property type="entry name" value="Acyl-CoA_dh-like_C_dom"/>
</dbReference>
<evidence type="ECO:0000256" key="4">
    <source>
        <dbReference type="ARBA" id="ARBA00022827"/>
    </source>
</evidence>
<keyword evidence="4 6" id="KW-0274">FAD</keyword>
<evidence type="ECO:0000256" key="2">
    <source>
        <dbReference type="ARBA" id="ARBA00009347"/>
    </source>
</evidence>
<name>A0ABV4NN15_9GAMM</name>
<dbReference type="RefSeq" id="WP_371843417.1">
    <property type="nucleotide sequence ID" value="NZ_JBGMEL010000008.1"/>
</dbReference>
<dbReference type="GO" id="GO:0016491">
    <property type="term" value="F:oxidoreductase activity"/>
    <property type="evidence" value="ECO:0007669"/>
    <property type="project" value="UniProtKB-KW"/>
</dbReference>
<sequence>MGRNIYKSDLREFKFLIEDQFYQTKALFEHSLYSEHSAENLSDLLQKAKKFACEVLGPGYQEADEQGCQLVDGKVQLPASFPEMWSRFKEEWGDLASTDGEQHSELPPFIMQMLLEMFMGANPSFMTYGGFCLPSSTLVEKYGSEIQKFLFKEKLARSEWTSCLCLTEPQAGSDVSLVDTKASRQEDGTYLLTGEKYLISAGMHDLTENTLYFVMGRGEKSGSGTYGLSCFIVPKYWVEEDGSLGEFNQVECLSLADKMGFKGCANTHLSFGKNGPCRAYLLGDRENVGLLQFLTLMNQARISTGVYALGMASSAYYNALAYASKRLQGKRFHESFSATASRVNIVEHVDVQRMLLEMKSKVEGCRALIAKLTLSESFLKTFEGQADKKAEATHHQGLVNLLTPVVKAYVSDQAWRVCELAIQTCGGQGYLKELGIEQYARDVKVLAIWEGTNYIQSQDLIRDKLGLGNSSKLFQIYKNEIEAFIAKAADYPTFKGEFKGLQESFEHLEIVLKAVHVWVRTKEMFKIPAYSTRILHMMGDITLAWLLLEAACSASNRLSQGEADTDFFESKILSAKFFIRNELPRTRMVMEIIQDPDSFCSVDSSVWNSLLNEVESL</sequence>
<evidence type="ECO:0000256" key="3">
    <source>
        <dbReference type="ARBA" id="ARBA00022630"/>
    </source>
</evidence>
<dbReference type="InterPro" id="IPR006091">
    <property type="entry name" value="Acyl-CoA_Oxase/DH_mid-dom"/>
</dbReference>
<dbReference type="InterPro" id="IPR009075">
    <property type="entry name" value="AcylCo_DH/oxidase_C"/>
</dbReference>
<feature type="domain" description="Acetyl-CoA dehydrogenase-like C-terminal" evidence="9">
    <location>
        <begin position="479"/>
        <end position="597"/>
    </location>
</feature>
<evidence type="ECO:0000256" key="6">
    <source>
        <dbReference type="RuleBase" id="RU362125"/>
    </source>
</evidence>
<keyword evidence="11" id="KW-1185">Reference proteome</keyword>
<dbReference type="Pfam" id="PF12806">
    <property type="entry name" value="Acyl-CoA_dh_C"/>
    <property type="match status" value="1"/>
</dbReference>
<evidence type="ECO:0000313" key="11">
    <source>
        <dbReference type="Proteomes" id="UP001569414"/>
    </source>
</evidence>
<reference evidence="10 11" key="1">
    <citation type="submission" date="2024-08" db="EMBL/GenBank/DDBJ databases">
        <authorList>
            <person name="Ishaq N."/>
        </authorList>
    </citation>
    <scope>NUCLEOTIDE SEQUENCE [LARGE SCALE GENOMIC DNA]</scope>
    <source>
        <strain evidence="10 11">JCM 30400</strain>
    </source>
</reference>
<dbReference type="InterPro" id="IPR009100">
    <property type="entry name" value="AcylCoA_DH/oxidase_NM_dom_sf"/>
</dbReference>
<dbReference type="SUPFAM" id="SSF56645">
    <property type="entry name" value="Acyl-CoA dehydrogenase NM domain-like"/>
    <property type="match status" value="1"/>
</dbReference>
<organism evidence="10 11">
    <name type="scientific">Microbulbifer echini</name>
    <dbReference type="NCBI Taxonomy" id="1529067"/>
    <lineage>
        <taxon>Bacteria</taxon>
        <taxon>Pseudomonadati</taxon>
        <taxon>Pseudomonadota</taxon>
        <taxon>Gammaproteobacteria</taxon>
        <taxon>Cellvibrionales</taxon>
        <taxon>Microbulbiferaceae</taxon>
        <taxon>Microbulbifer</taxon>
    </lineage>
</organism>
<comment type="caution">
    <text evidence="10">The sequence shown here is derived from an EMBL/GenBank/DDBJ whole genome shotgun (WGS) entry which is preliminary data.</text>
</comment>
<feature type="domain" description="Acyl-CoA oxidase/dehydrogenase middle" evidence="8">
    <location>
        <begin position="163"/>
        <end position="271"/>
    </location>
</feature>
<accession>A0ABV4NN15</accession>
<dbReference type="InterPro" id="IPR052166">
    <property type="entry name" value="Diverse_Acyl-CoA_DH"/>
</dbReference>
<proteinExistence type="inferred from homology"/>
<dbReference type="PANTHER" id="PTHR42803">
    <property type="entry name" value="ACYL-COA DEHYDROGENASE"/>
    <property type="match status" value="1"/>
</dbReference>
<keyword evidence="3 6" id="KW-0285">Flavoprotein</keyword>
<dbReference type="Pfam" id="PF02770">
    <property type="entry name" value="Acyl-CoA_dh_M"/>
    <property type="match status" value="1"/>
</dbReference>
<evidence type="ECO:0000259" key="9">
    <source>
        <dbReference type="Pfam" id="PF12806"/>
    </source>
</evidence>
<protein>
    <submittedName>
        <fullName evidence="10">Acyl-CoA dehydrogenase</fullName>
        <ecNumber evidence="10">1.3.8.-</ecNumber>
    </submittedName>
</protein>
<evidence type="ECO:0000313" key="10">
    <source>
        <dbReference type="EMBL" id="MFA0790806.1"/>
    </source>
</evidence>
<comment type="similarity">
    <text evidence="2 6">Belongs to the acyl-CoA dehydrogenase family.</text>
</comment>
<evidence type="ECO:0000256" key="5">
    <source>
        <dbReference type="ARBA" id="ARBA00023002"/>
    </source>
</evidence>
<dbReference type="EMBL" id="JBGMEL010000008">
    <property type="protein sequence ID" value="MFA0790806.1"/>
    <property type="molecule type" value="Genomic_DNA"/>
</dbReference>
<dbReference type="Proteomes" id="UP001569414">
    <property type="component" value="Unassembled WGS sequence"/>
</dbReference>
<dbReference type="PANTHER" id="PTHR42803:SF1">
    <property type="entry name" value="BROAD-SPECIFICITY LINEAR ACYL-COA DEHYDROGENASE FADE5"/>
    <property type="match status" value="1"/>
</dbReference>
<dbReference type="Pfam" id="PF00441">
    <property type="entry name" value="Acyl-CoA_dh_1"/>
    <property type="match status" value="1"/>
</dbReference>
<dbReference type="SUPFAM" id="SSF47203">
    <property type="entry name" value="Acyl-CoA dehydrogenase C-terminal domain-like"/>
    <property type="match status" value="1"/>
</dbReference>
<evidence type="ECO:0000256" key="1">
    <source>
        <dbReference type="ARBA" id="ARBA00001974"/>
    </source>
</evidence>